<dbReference type="EMBL" id="JBHLVN010000022">
    <property type="protein sequence ID" value="MFC0296788.1"/>
    <property type="molecule type" value="Genomic_DNA"/>
</dbReference>
<dbReference type="PANTHER" id="PTHR22990">
    <property type="entry name" value="F-BOX ONLY PROTEIN"/>
    <property type="match status" value="1"/>
</dbReference>
<dbReference type="SUPFAM" id="SSF51126">
    <property type="entry name" value="Pectin lyase-like"/>
    <property type="match status" value="1"/>
</dbReference>
<dbReference type="InterPro" id="IPR051550">
    <property type="entry name" value="SCF-Subunits/Alg-Epimerases"/>
</dbReference>
<gene>
    <name evidence="7" type="ORF">ACFFHQ_04790</name>
</gene>
<keyword evidence="5" id="KW-0732">Signal</keyword>
<dbReference type="InterPro" id="IPR007742">
    <property type="entry name" value="NosD_dom"/>
</dbReference>
<feature type="chain" id="PRO_5045218909" evidence="5">
    <location>
        <begin position="25"/>
        <end position="426"/>
    </location>
</feature>
<dbReference type="RefSeq" id="WP_066234264.1">
    <property type="nucleotide sequence ID" value="NZ_JBHLVN010000022.1"/>
</dbReference>
<keyword evidence="4" id="KW-0472">Membrane</keyword>
<keyword evidence="4" id="KW-0812">Transmembrane</keyword>
<evidence type="ECO:0000256" key="3">
    <source>
        <dbReference type="ARBA" id="ARBA00022786"/>
    </source>
</evidence>
<feature type="domain" description="Periplasmic copper-binding protein NosD beta helix" evidence="6">
    <location>
        <begin position="144"/>
        <end position="326"/>
    </location>
</feature>
<dbReference type="PANTHER" id="PTHR22990:SF15">
    <property type="entry name" value="F-BOX ONLY PROTEIN 10"/>
    <property type="match status" value="1"/>
</dbReference>
<dbReference type="Gene3D" id="2.160.20.10">
    <property type="entry name" value="Single-stranded right-handed beta-helix, Pectin lyase-like"/>
    <property type="match status" value="1"/>
</dbReference>
<reference evidence="7 8" key="1">
    <citation type="submission" date="2024-09" db="EMBL/GenBank/DDBJ databases">
        <authorList>
            <person name="Sun Q."/>
            <person name="Mori K."/>
        </authorList>
    </citation>
    <scope>NUCLEOTIDE SEQUENCE [LARGE SCALE GENOMIC DNA]</scope>
    <source>
        <strain evidence="7 8">CCM 7224</strain>
    </source>
</reference>
<dbReference type="NCBIfam" id="TIGR03804">
    <property type="entry name" value="para_beta_helix"/>
    <property type="match status" value="2"/>
</dbReference>
<comment type="caution">
    <text evidence="7">The sequence shown here is derived from an EMBL/GenBank/DDBJ whole genome shotgun (WGS) entry which is preliminary data.</text>
</comment>
<evidence type="ECO:0000256" key="2">
    <source>
        <dbReference type="ARBA" id="ARBA00022737"/>
    </source>
</evidence>
<sequence>MRRYADHWLLVLLLLLVFPLPARAEETVQARIDEAPEYGVVRLASGVYDEAIVLSKPLALEGIGEVTIRSCRKSPVIAIYGRHVVLKNIRVVQCGDAPDMPAIYVTGHDHTIDGVRVLTNQQGVKLDHAHHTTIVHCAVQGEKNGNGIDLWESTQNVIHYTAIERVKDGIYMENSHNNVLSGNHIDNARYGIHVMFSNRIVLRKNISEKNIAGAMVMGTEQTTIEQNSFVQNKRNVHSQGLLLYDAAKTIVRKNRIAANRVGIYVEQARHNELTENDVSHNFIGMQWNESSNNRVSDNSFIGNVYDAQAIRSPDNTIVRNYWDAATKLDVTGKGVSAIPYRADPFFLALTVDVPEYQLFFQSPGMIVLQKLLRSPDEQVLTDDAPLMEQPTARKDRPSRSASLLYVMSAVMIAGSISGFIIGRKRP</sequence>
<evidence type="ECO:0000259" key="6">
    <source>
        <dbReference type="Pfam" id="PF05048"/>
    </source>
</evidence>
<proteinExistence type="predicted"/>
<keyword evidence="3" id="KW-0833">Ubl conjugation pathway</keyword>
<feature type="signal peptide" evidence="5">
    <location>
        <begin position="1"/>
        <end position="24"/>
    </location>
</feature>
<dbReference type="InterPro" id="IPR011050">
    <property type="entry name" value="Pectin_lyase_fold/virulence"/>
</dbReference>
<evidence type="ECO:0000256" key="5">
    <source>
        <dbReference type="SAM" id="SignalP"/>
    </source>
</evidence>
<dbReference type="InterPro" id="IPR006626">
    <property type="entry name" value="PbH1"/>
</dbReference>
<evidence type="ECO:0000256" key="1">
    <source>
        <dbReference type="ARBA" id="ARBA00004906"/>
    </source>
</evidence>
<organism evidence="7 8">
    <name type="scientific">Geobacillus jurassicus</name>
    <dbReference type="NCBI Taxonomy" id="235932"/>
    <lineage>
        <taxon>Bacteria</taxon>
        <taxon>Bacillati</taxon>
        <taxon>Bacillota</taxon>
        <taxon>Bacilli</taxon>
        <taxon>Bacillales</taxon>
        <taxon>Anoxybacillaceae</taxon>
        <taxon>Geobacillus</taxon>
    </lineage>
</organism>
<feature type="transmembrane region" description="Helical" evidence="4">
    <location>
        <begin position="403"/>
        <end position="422"/>
    </location>
</feature>
<dbReference type="InterPro" id="IPR022441">
    <property type="entry name" value="Para_beta_helix_rpt-2"/>
</dbReference>
<keyword evidence="4" id="KW-1133">Transmembrane helix</keyword>
<comment type="pathway">
    <text evidence="1">Protein modification; protein ubiquitination.</text>
</comment>
<keyword evidence="2" id="KW-0677">Repeat</keyword>
<dbReference type="Proteomes" id="UP001589785">
    <property type="component" value="Unassembled WGS sequence"/>
</dbReference>
<evidence type="ECO:0000313" key="7">
    <source>
        <dbReference type="EMBL" id="MFC0296788.1"/>
    </source>
</evidence>
<accession>A0ABV6GQL4</accession>
<dbReference type="InterPro" id="IPR012334">
    <property type="entry name" value="Pectin_lyas_fold"/>
</dbReference>
<evidence type="ECO:0000256" key="4">
    <source>
        <dbReference type="SAM" id="Phobius"/>
    </source>
</evidence>
<dbReference type="SMART" id="SM00710">
    <property type="entry name" value="PbH1"/>
    <property type="match status" value="8"/>
</dbReference>
<protein>
    <submittedName>
        <fullName evidence="7">Nitrous oxide reductase family maturation protein NosD</fullName>
    </submittedName>
</protein>
<keyword evidence="8" id="KW-1185">Reference proteome</keyword>
<evidence type="ECO:0000313" key="8">
    <source>
        <dbReference type="Proteomes" id="UP001589785"/>
    </source>
</evidence>
<name>A0ABV6GQL4_9BACL</name>
<dbReference type="Pfam" id="PF05048">
    <property type="entry name" value="NosD"/>
    <property type="match status" value="1"/>
</dbReference>